<dbReference type="EMBL" id="SMAN01000017">
    <property type="protein sequence ID" value="TCT19638.1"/>
    <property type="molecule type" value="Genomic_DNA"/>
</dbReference>
<keyword evidence="1" id="KW-0732">Signal</keyword>
<feature type="signal peptide" evidence="1">
    <location>
        <begin position="1"/>
        <end position="24"/>
    </location>
</feature>
<evidence type="ECO:0000313" key="3">
    <source>
        <dbReference type="EMBL" id="TCT19638.1"/>
    </source>
</evidence>
<comment type="caution">
    <text evidence="3">The sequence shown here is derived from an EMBL/GenBank/DDBJ whole genome shotgun (WGS) entry which is preliminary data.</text>
</comment>
<dbReference type="OrthoDB" id="9812065at2"/>
<dbReference type="PROSITE" id="PS51677">
    <property type="entry name" value="NODB"/>
    <property type="match status" value="1"/>
</dbReference>
<accession>A0A4R3MT92</accession>
<dbReference type="CDD" id="cd10948">
    <property type="entry name" value="CE4_BsPdaA_like"/>
    <property type="match status" value="1"/>
</dbReference>
<dbReference type="Gene3D" id="3.20.20.370">
    <property type="entry name" value="Glycoside hydrolase/deacetylase"/>
    <property type="match status" value="1"/>
</dbReference>
<organism evidence="3 4">
    <name type="scientific">Melghiribacillus thermohalophilus</name>
    <dbReference type="NCBI Taxonomy" id="1324956"/>
    <lineage>
        <taxon>Bacteria</taxon>
        <taxon>Bacillati</taxon>
        <taxon>Bacillota</taxon>
        <taxon>Bacilli</taxon>
        <taxon>Bacillales</taxon>
        <taxon>Bacillaceae</taxon>
        <taxon>Melghiribacillus</taxon>
    </lineage>
</organism>
<dbReference type="Proteomes" id="UP000294650">
    <property type="component" value="Unassembled WGS sequence"/>
</dbReference>
<name>A0A4R3MT92_9BACI</name>
<dbReference type="RefSeq" id="WP_132372388.1">
    <property type="nucleotide sequence ID" value="NZ_SMAN01000017.1"/>
</dbReference>
<dbReference type="AlphaFoldDB" id="A0A4R3MT92"/>
<dbReference type="SUPFAM" id="SSF88713">
    <property type="entry name" value="Glycoside hydrolase/deacetylase"/>
    <property type="match status" value="1"/>
</dbReference>
<gene>
    <name evidence="3" type="ORF">EDD68_11732</name>
</gene>
<proteinExistence type="predicted"/>
<sequence>MNTGLRLFLFCIAALIVSPLTAQAADQTSYGWGYKSRDNHQPPDVGKYGPIVEKYGGIYLDSSGEKVVYLTFDNGYEQGYTEKILDTLKKKKVPAAFFVTGHYVESEPELIKRMAEDGHIIGNHSWSHPDFTKLSKKEMKRELEKVRKKVEEITGNSYIKYVRPPRGTFSERTLKLADELGYIHVFWSLAFVDWNTDSQKGWEYAYKSVINQIHPGAVLLLHTVSSDNAEALGPMIDELRKRGYQFRSLDDFMWKRVTPLRVFQ</sequence>
<reference evidence="3 4" key="1">
    <citation type="submission" date="2019-03" db="EMBL/GenBank/DDBJ databases">
        <title>Genomic Encyclopedia of Type Strains, Phase IV (KMG-IV): sequencing the most valuable type-strain genomes for metagenomic binning, comparative biology and taxonomic classification.</title>
        <authorList>
            <person name="Goeker M."/>
        </authorList>
    </citation>
    <scope>NUCLEOTIDE SEQUENCE [LARGE SCALE GENOMIC DNA]</scope>
    <source>
        <strain evidence="3 4">DSM 25894</strain>
    </source>
</reference>
<dbReference type="PANTHER" id="PTHR10587:SF78">
    <property type="entry name" value="PEPTIDOGLYCAN-N-ACETYLMURAMIC ACID DEACETYLASE PDAA"/>
    <property type="match status" value="1"/>
</dbReference>
<dbReference type="GO" id="GO:0016810">
    <property type="term" value="F:hydrolase activity, acting on carbon-nitrogen (but not peptide) bonds"/>
    <property type="evidence" value="ECO:0007669"/>
    <property type="project" value="InterPro"/>
</dbReference>
<dbReference type="InterPro" id="IPR011330">
    <property type="entry name" value="Glyco_hydro/deAcase_b/a-brl"/>
</dbReference>
<evidence type="ECO:0000259" key="2">
    <source>
        <dbReference type="PROSITE" id="PS51677"/>
    </source>
</evidence>
<dbReference type="InterPro" id="IPR014235">
    <property type="entry name" value="Spore_PdaA"/>
</dbReference>
<evidence type="ECO:0000313" key="4">
    <source>
        <dbReference type="Proteomes" id="UP000294650"/>
    </source>
</evidence>
<dbReference type="InterPro" id="IPR050248">
    <property type="entry name" value="Polysacc_deacetylase_ArnD"/>
</dbReference>
<dbReference type="GO" id="GO:0016020">
    <property type="term" value="C:membrane"/>
    <property type="evidence" value="ECO:0007669"/>
    <property type="project" value="TreeGrafter"/>
</dbReference>
<feature type="domain" description="NodB homology" evidence="2">
    <location>
        <begin position="66"/>
        <end position="247"/>
    </location>
</feature>
<feature type="chain" id="PRO_5020478456" evidence="1">
    <location>
        <begin position="25"/>
        <end position="264"/>
    </location>
</feature>
<evidence type="ECO:0000256" key="1">
    <source>
        <dbReference type="SAM" id="SignalP"/>
    </source>
</evidence>
<dbReference type="Pfam" id="PF01522">
    <property type="entry name" value="Polysacc_deac_1"/>
    <property type="match status" value="1"/>
</dbReference>
<protein>
    <submittedName>
        <fullName evidence="3">Peptidoglycan-N-acetylmuramic acid deacetylase</fullName>
    </submittedName>
</protein>
<dbReference type="PANTHER" id="PTHR10587">
    <property type="entry name" value="GLYCOSYL TRANSFERASE-RELATED"/>
    <property type="match status" value="1"/>
</dbReference>
<dbReference type="GO" id="GO:0005975">
    <property type="term" value="P:carbohydrate metabolic process"/>
    <property type="evidence" value="ECO:0007669"/>
    <property type="project" value="InterPro"/>
</dbReference>
<dbReference type="NCBIfam" id="TIGR02884">
    <property type="entry name" value="spore_pdaA"/>
    <property type="match status" value="1"/>
</dbReference>
<keyword evidence="4" id="KW-1185">Reference proteome</keyword>
<dbReference type="InterPro" id="IPR002509">
    <property type="entry name" value="NODB_dom"/>
</dbReference>